<evidence type="ECO:0000256" key="2">
    <source>
        <dbReference type="SAM" id="Phobius"/>
    </source>
</evidence>
<feature type="compositionally biased region" description="Low complexity" evidence="1">
    <location>
        <begin position="73"/>
        <end position="84"/>
    </location>
</feature>
<feature type="transmembrane region" description="Helical" evidence="2">
    <location>
        <begin position="32"/>
        <end position="53"/>
    </location>
</feature>
<dbReference type="Gene3D" id="2.60.40.10">
    <property type="entry name" value="Immunoglobulins"/>
    <property type="match status" value="1"/>
</dbReference>
<feature type="compositionally biased region" description="Low complexity" evidence="1">
    <location>
        <begin position="139"/>
        <end position="150"/>
    </location>
</feature>
<keyword evidence="2" id="KW-0812">Transmembrane</keyword>
<dbReference type="RefSeq" id="WP_184789428.1">
    <property type="nucleotide sequence ID" value="NZ_BONT01000031.1"/>
</dbReference>
<protein>
    <submittedName>
        <fullName evidence="3">Uncharacterized protein</fullName>
    </submittedName>
</protein>
<evidence type="ECO:0000256" key="1">
    <source>
        <dbReference type="SAM" id="MobiDB-lite"/>
    </source>
</evidence>
<dbReference type="InterPro" id="IPR036116">
    <property type="entry name" value="FN3_sf"/>
</dbReference>
<keyword evidence="2" id="KW-0472">Membrane</keyword>
<dbReference type="EMBL" id="JACHGT010000009">
    <property type="protein sequence ID" value="MBB6036594.1"/>
    <property type="molecule type" value="Genomic_DNA"/>
</dbReference>
<accession>A0A841FL57</accession>
<dbReference type="GO" id="GO:0005975">
    <property type="term" value="P:carbohydrate metabolic process"/>
    <property type="evidence" value="ECO:0007669"/>
    <property type="project" value="UniProtKB-ARBA"/>
</dbReference>
<dbReference type="Proteomes" id="UP000548476">
    <property type="component" value="Unassembled WGS sequence"/>
</dbReference>
<organism evidence="3 4">
    <name type="scientific">Phytomonospora endophytica</name>
    <dbReference type="NCBI Taxonomy" id="714109"/>
    <lineage>
        <taxon>Bacteria</taxon>
        <taxon>Bacillati</taxon>
        <taxon>Actinomycetota</taxon>
        <taxon>Actinomycetes</taxon>
        <taxon>Micromonosporales</taxon>
        <taxon>Micromonosporaceae</taxon>
        <taxon>Phytomonospora</taxon>
    </lineage>
</organism>
<feature type="compositionally biased region" description="Low complexity" evidence="1">
    <location>
        <begin position="92"/>
        <end position="109"/>
    </location>
</feature>
<comment type="caution">
    <text evidence="3">The sequence shown here is derived from an EMBL/GenBank/DDBJ whole genome shotgun (WGS) entry which is preliminary data.</text>
</comment>
<gene>
    <name evidence="3" type="ORF">HNR73_004465</name>
</gene>
<evidence type="ECO:0000313" key="4">
    <source>
        <dbReference type="Proteomes" id="UP000548476"/>
    </source>
</evidence>
<reference evidence="3 4" key="1">
    <citation type="submission" date="2020-08" db="EMBL/GenBank/DDBJ databases">
        <title>Genomic Encyclopedia of Type Strains, Phase IV (KMG-IV): sequencing the most valuable type-strain genomes for metagenomic binning, comparative biology and taxonomic classification.</title>
        <authorList>
            <person name="Goeker M."/>
        </authorList>
    </citation>
    <scope>NUCLEOTIDE SEQUENCE [LARGE SCALE GENOMIC DNA]</scope>
    <source>
        <strain evidence="3 4">YIM 65646</strain>
    </source>
</reference>
<dbReference type="AlphaFoldDB" id="A0A841FL57"/>
<dbReference type="InterPro" id="IPR013783">
    <property type="entry name" value="Ig-like_fold"/>
</dbReference>
<keyword evidence="2" id="KW-1133">Transmembrane helix</keyword>
<dbReference type="SUPFAM" id="SSF49265">
    <property type="entry name" value="Fibronectin type III"/>
    <property type="match status" value="1"/>
</dbReference>
<proteinExistence type="predicted"/>
<feature type="region of interest" description="Disordered" evidence="1">
    <location>
        <begin position="57"/>
        <end position="152"/>
    </location>
</feature>
<sequence length="233" mass="23622">MDGRWSSDRPDMPQRVRALAGRMASRTRSPRAVMVVVGLIAVVLVSAIAVSMARTSNPGQAATAGDPVPPTVAPTSVSPDEPVVTTPPSPSGSPSKSPSKSAKPGTAGEAPEDPPGGGSGDSGGSDDGDGAEAPPPAPKKTNPPTTSTASRPEAFGAWWASEGKYTAKWERPADDGGLTITGYVVKKCSGETLKNVGSGTFRVDINHPSLTCVTVQAINAKGAGQTAYFDGIK</sequence>
<name>A0A841FL57_9ACTN</name>
<keyword evidence="4" id="KW-1185">Reference proteome</keyword>
<evidence type="ECO:0000313" key="3">
    <source>
        <dbReference type="EMBL" id="MBB6036594.1"/>
    </source>
</evidence>